<dbReference type="EC" id="2.3.2.8" evidence="5"/>
<dbReference type="EMBL" id="OV725082">
    <property type="protein sequence ID" value="CAH1405575.1"/>
    <property type="molecule type" value="Genomic_DNA"/>
</dbReference>
<evidence type="ECO:0000256" key="4">
    <source>
        <dbReference type="ARBA" id="ARBA00023315"/>
    </source>
</evidence>
<dbReference type="Proteomes" id="UP001152798">
    <property type="component" value="Chromosome 6"/>
</dbReference>
<comment type="catalytic activity">
    <reaction evidence="5">
        <text>an N-terminal L-alpha-aminoacyl-[protein] + L-arginyl-tRNA(Arg) = an N-terminal L-arginyl-L-aminoacyl-[protein] + tRNA(Arg) + H(+)</text>
        <dbReference type="Rhea" id="RHEA:10208"/>
        <dbReference type="Rhea" id="RHEA-COMP:9658"/>
        <dbReference type="Rhea" id="RHEA-COMP:9673"/>
        <dbReference type="Rhea" id="RHEA-COMP:10636"/>
        <dbReference type="Rhea" id="RHEA-COMP:10638"/>
        <dbReference type="ChEBI" id="CHEBI:15378"/>
        <dbReference type="ChEBI" id="CHEBI:78442"/>
        <dbReference type="ChEBI" id="CHEBI:78513"/>
        <dbReference type="ChEBI" id="CHEBI:78597"/>
        <dbReference type="ChEBI" id="CHEBI:83562"/>
        <dbReference type="EC" id="2.3.2.8"/>
    </reaction>
</comment>
<dbReference type="PIRSF" id="PIRSF037207">
    <property type="entry name" value="ATE1_euk"/>
    <property type="match status" value="1"/>
</dbReference>
<evidence type="ECO:0000256" key="5">
    <source>
        <dbReference type="PIRNR" id="PIRNR037207"/>
    </source>
</evidence>
<dbReference type="InterPro" id="IPR007471">
    <property type="entry name" value="N-end_Aminoacyl_Trfase_N"/>
</dbReference>
<name>A0A9P0HPC0_NEZVI</name>
<keyword evidence="4 5" id="KW-0012">Acyltransferase</keyword>
<feature type="domain" description="N-end rule aminoacyl transferase C-terminal" evidence="8">
    <location>
        <begin position="281"/>
        <end position="424"/>
    </location>
</feature>
<feature type="compositionally biased region" description="Basic and acidic residues" evidence="6">
    <location>
        <begin position="160"/>
        <end position="178"/>
    </location>
</feature>
<dbReference type="InterPro" id="IPR017137">
    <property type="entry name" value="Arg-tRNA-P_Trfase_1_euk"/>
</dbReference>
<keyword evidence="3 5" id="KW-0833">Ubl conjugation pathway</keyword>
<evidence type="ECO:0000256" key="6">
    <source>
        <dbReference type="SAM" id="MobiDB-lite"/>
    </source>
</evidence>
<feature type="region of interest" description="Disordered" evidence="6">
    <location>
        <begin position="150"/>
        <end position="205"/>
    </location>
</feature>
<keyword evidence="10" id="KW-1185">Reference proteome</keyword>
<dbReference type="InterPro" id="IPR016181">
    <property type="entry name" value="Acyl_CoA_acyltransferase"/>
</dbReference>
<feature type="domain" description="N-end aminoacyl transferase N-terminal" evidence="7">
    <location>
        <begin position="16"/>
        <end position="87"/>
    </location>
</feature>
<comment type="function">
    <text evidence="5">Involved in the post-translational conjugation of arginine to the N-terminal aspartate or glutamate of a protein. This arginylation is required for degradation of the protein via the ubiquitin pathway.</text>
</comment>
<gene>
    <name evidence="9" type="ORF">NEZAVI_LOCUS13755</name>
</gene>
<dbReference type="AlphaFoldDB" id="A0A9P0HPC0"/>
<dbReference type="Pfam" id="PF04377">
    <property type="entry name" value="ATE_C"/>
    <property type="match status" value="1"/>
</dbReference>
<accession>A0A9P0HPC0</accession>
<evidence type="ECO:0000256" key="1">
    <source>
        <dbReference type="ARBA" id="ARBA00009991"/>
    </source>
</evidence>
<comment type="similarity">
    <text evidence="1 5">Belongs to the R-transferase family.</text>
</comment>
<evidence type="ECO:0000313" key="9">
    <source>
        <dbReference type="EMBL" id="CAH1405575.1"/>
    </source>
</evidence>
<dbReference type="InterPro" id="IPR007472">
    <property type="entry name" value="N-end_Aminoacyl_Trfase_C"/>
</dbReference>
<dbReference type="SUPFAM" id="SSF55729">
    <property type="entry name" value="Acyl-CoA N-acyltransferases (Nat)"/>
    <property type="match status" value="1"/>
</dbReference>
<proteinExistence type="inferred from homology"/>
<evidence type="ECO:0000259" key="7">
    <source>
        <dbReference type="Pfam" id="PF04376"/>
    </source>
</evidence>
<dbReference type="PANTHER" id="PTHR21367">
    <property type="entry name" value="ARGININE-TRNA-PROTEIN TRANSFERASE 1"/>
    <property type="match status" value="1"/>
</dbReference>
<dbReference type="Pfam" id="PF04376">
    <property type="entry name" value="ATE_N"/>
    <property type="match status" value="1"/>
</dbReference>
<sequence>MDSKYSVVEFLQDNKSSCGYCKTANSSHSTGMWAYTMTVEDYQDLIDRGWRRSGQYCYKPIQKLTCCPLYTIRCESLNLKLSKSQKKILKRVGKFLVEGNTSKKQEGESDSDSASEFEPRCEIFEKHISSVMDQKANQKIGGLMEVDSSACGISPNKPEVPSRVEKSEDKSQKADIKVPHSPLAGCSEKSHSPGTPKPGIGRDLSKPQCKKAKLLRLEKKQKKLLEKGLPVASVLKKDQPSEKSLEDFIKEYSIESAVNKLELKLVRSFPRSREFDESFAEELSLYQKYQMVVHHDPISKVPEQQFVRFLVTSPLKPQQKIRGNPSQLTTGYGSFHQHYRLNGKLIAVGVIDILPKCISSVYFFYDPDYSFLSLGTYGSLREMELVRSLNKQSPQLCYYYMGYYIHSCPKMRYKSRYNPSSLLCPEVYSWHPIADCQTKLNNNKYARFNEDPDAVCENSIIFLNEVLILHNSVAMSYGTYKLRVIGTSESDDEEVRKYGELVGRQCAERMLLYR</sequence>
<reference evidence="9" key="1">
    <citation type="submission" date="2022-01" db="EMBL/GenBank/DDBJ databases">
        <authorList>
            <person name="King R."/>
        </authorList>
    </citation>
    <scope>NUCLEOTIDE SEQUENCE</scope>
</reference>
<dbReference type="GO" id="GO:0005737">
    <property type="term" value="C:cytoplasm"/>
    <property type="evidence" value="ECO:0007669"/>
    <property type="project" value="TreeGrafter"/>
</dbReference>
<dbReference type="OrthoDB" id="74183at2759"/>
<evidence type="ECO:0000256" key="3">
    <source>
        <dbReference type="ARBA" id="ARBA00022786"/>
    </source>
</evidence>
<evidence type="ECO:0000313" key="10">
    <source>
        <dbReference type="Proteomes" id="UP001152798"/>
    </source>
</evidence>
<dbReference type="GO" id="GO:0004057">
    <property type="term" value="F:arginyl-tRNA--protein transferase activity"/>
    <property type="evidence" value="ECO:0007669"/>
    <property type="project" value="UniProtKB-EC"/>
</dbReference>
<evidence type="ECO:0000256" key="2">
    <source>
        <dbReference type="ARBA" id="ARBA00022679"/>
    </source>
</evidence>
<protein>
    <recommendedName>
        <fullName evidence="5">Arginyl-tRNA--protein transferase 1</fullName>
        <shortName evidence="5">Arginyltransferase 1</shortName>
        <shortName evidence="5">R-transferase 1</shortName>
        <ecNumber evidence="5">2.3.2.8</ecNumber>
    </recommendedName>
    <alternativeName>
        <fullName evidence="5">Arginine-tRNA--protein transferase 1</fullName>
    </alternativeName>
</protein>
<organism evidence="9 10">
    <name type="scientific">Nezara viridula</name>
    <name type="common">Southern green stink bug</name>
    <name type="synonym">Cimex viridulus</name>
    <dbReference type="NCBI Taxonomy" id="85310"/>
    <lineage>
        <taxon>Eukaryota</taxon>
        <taxon>Metazoa</taxon>
        <taxon>Ecdysozoa</taxon>
        <taxon>Arthropoda</taxon>
        <taxon>Hexapoda</taxon>
        <taxon>Insecta</taxon>
        <taxon>Pterygota</taxon>
        <taxon>Neoptera</taxon>
        <taxon>Paraneoptera</taxon>
        <taxon>Hemiptera</taxon>
        <taxon>Heteroptera</taxon>
        <taxon>Panheteroptera</taxon>
        <taxon>Pentatomomorpha</taxon>
        <taxon>Pentatomoidea</taxon>
        <taxon>Pentatomidae</taxon>
        <taxon>Pentatominae</taxon>
        <taxon>Nezara</taxon>
    </lineage>
</organism>
<keyword evidence="2 5" id="KW-0808">Transferase</keyword>
<dbReference type="PANTHER" id="PTHR21367:SF1">
    <property type="entry name" value="ARGINYL-TRNA--PROTEIN TRANSFERASE 1"/>
    <property type="match status" value="1"/>
</dbReference>
<dbReference type="InterPro" id="IPR030700">
    <property type="entry name" value="N-end_Aminoacyl_Trfase"/>
</dbReference>
<evidence type="ECO:0000259" key="8">
    <source>
        <dbReference type="Pfam" id="PF04377"/>
    </source>
</evidence>